<evidence type="ECO:0000256" key="6">
    <source>
        <dbReference type="ARBA" id="ARBA00022840"/>
    </source>
</evidence>
<dbReference type="AlphaFoldDB" id="A0A7X2MHP9"/>
<evidence type="ECO:0000256" key="9">
    <source>
        <dbReference type="ARBA" id="ARBA00047493"/>
    </source>
</evidence>
<dbReference type="GO" id="GO:0046872">
    <property type="term" value="F:metal ion binding"/>
    <property type="evidence" value="ECO:0007669"/>
    <property type="project" value="UniProtKB-KW"/>
</dbReference>
<evidence type="ECO:0000259" key="10">
    <source>
        <dbReference type="Pfam" id="PF02875"/>
    </source>
</evidence>
<protein>
    <recommendedName>
        <fullName evidence="2">tetrahydrofolate synthase</fullName>
        <ecNumber evidence="2">6.3.2.17</ecNumber>
    </recommendedName>
    <alternativeName>
        <fullName evidence="8">Tetrahydrofolylpolyglutamate synthase</fullName>
    </alternativeName>
</protein>
<dbReference type="InterPro" id="IPR036615">
    <property type="entry name" value="Mur_ligase_C_dom_sf"/>
</dbReference>
<feature type="non-terminal residue" evidence="11">
    <location>
        <position position="169"/>
    </location>
</feature>
<evidence type="ECO:0000313" key="11">
    <source>
        <dbReference type="EMBL" id="MSE09539.1"/>
    </source>
</evidence>
<reference evidence="11 12" key="1">
    <citation type="submission" date="2019-11" db="EMBL/GenBank/DDBJ databases">
        <title>Draft Genome Sequence of Plant Growth-Promoting Rhizosphere-Associated Bacteria.</title>
        <authorList>
            <person name="Vasilyev I.Y."/>
            <person name="Radchenko V."/>
            <person name="Ilnitskaya E.V."/>
        </authorList>
    </citation>
    <scope>NUCLEOTIDE SEQUENCE [LARGE SCALE GENOMIC DNA]</scope>
    <source>
        <strain evidence="11 12">VRA_01-1sq_f</strain>
    </source>
</reference>
<dbReference type="GO" id="GO:0005737">
    <property type="term" value="C:cytoplasm"/>
    <property type="evidence" value="ECO:0007669"/>
    <property type="project" value="TreeGrafter"/>
</dbReference>
<feature type="non-terminal residue" evidence="11">
    <location>
        <position position="1"/>
    </location>
</feature>
<evidence type="ECO:0000256" key="8">
    <source>
        <dbReference type="ARBA" id="ARBA00030592"/>
    </source>
</evidence>
<dbReference type="SUPFAM" id="SSF53623">
    <property type="entry name" value="MurD-like peptide ligases, catalytic domain"/>
    <property type="match status" value="1"/>
</dbReference>
<evidence type="ECO:0000256" key="2">
    <source>
        <dbReference type="ARBA" id="ARBA00013025"/>
    </source>
</evidence>
<dbReference type="GO" id="GO:0008841">
    <property type="term" value="F:dihydrofolate synthase activity"/>
    <property type="evidence" value="ECO:0007669"/>
    <property type="project" value="TreeGrafter"/>
</dbReference>
<dbReference type="EC" id="6.3.2.17" evidence="2"/>
<dbReference type="Gene3D" id="3.90.190.20">
    <property type="entry name" value="Mur ligase, C-terminal domain"/>
    <property type="match status" value="1"/>
</dbReference>
<dbReference type="Proteomes" id="UP000467635">
    <property type="component" value="Unassembled WGS sequence"/>
</dbReference>
<dbReference type="SUPFAM" id="SSF53244">
    <property type="entry name" value="MurD-like peptide ligases, peptide-binding domain"/>
    <property type="match status" value="1"/>
</dbReference>
<dbReference type="InterPro" id="IPR004101">
    <property type="entry name" value="Mur_ligase_C"/>
</dbReference>
<evidence type="ECO:0000256" key="7">
    <source>
        <dbReference type="ARBA" id="ARBA00022842"/>
    </source>
</evidence>
<dbReference type="Gene3D" id="3.40.1190.10">
    <property type="entry name" value="Mur-like, catalytic domain"/>
    <property type="match status" value="1"/>
</dbReference>
<name>A0A7X2MHP9_9LACO</name>
<organism evidence="11 12">
    <name type="scientific">Ligilactobacillus salivarius</name>
    <dbReference type="NCBI Taxonomy" id="1624"/>
    <lineage>
        <taxon>Bacteria</taxon>
        <taxon>Bacillati</taxon>
        <taxon>Bacillota</taxon>
        <taxon>Bacilli</taxon>
        <taxon>Lactobacillales</taxon>
        <taxon>Lactobacillaceae</taxon>
        <taxon>Ligilactobacillus</taxon>
    </lineage>
</organism>
<accession>A0A7X2MHP9</accession>
<dbReference type="InterPro" id="IPR001645">
    <property type="entry name" value="Folylpolyglutamate_synth"/>
</dbReference>
<dbReference type="EMBL" id="WKKX01000957">
    <property type="protein sequence ID" value="MSE09539.1"/>
    <property type="molecule type" value="Genomic_DNA"/>
</dbReference>
<keyword evidence="5" id="KW-0547">Nucleotide-binding</keyword>
<feature type="domain" description="Mur ligase C-terminal" evidence="10">
    <location>
        <begin position="99"/>
        <end position="151"/>
    </location>
</feature>
<evidence type="ECO:0000256" key="3">
    <source>
        <dbReference type="ARBA" id="ARBA00022598"/>
    </source>
</evidence>
<evidence type="ECO:0000256" key="5">
    <source>
        <dbReference type="ARBA" id="ARBA00022741"/>
    </source>
</evidence>
<dbReference type="GO" id="GO:0004326">
    <property type="term" value="F:tetrahydrofolylpolyglutamate synthase activity"/>
    <property type="evidence" value="ECO:0007669"/>
    <property type="project" value="UniProtKB-EC"/>
</dbReference>
<keyword evidence="3" id="KW-0436">Ligase</keyword>
<keyword evidence="7" id="KW-0460">Magnesium</keyword>
<keyword evidence="4" id="KW-0479">Metal-binding</keyword>
<evidence type="ECO:0000256" key="4">
    <source>
        <dbReference type="ARBA" id="ARBA00022723"/>
    </source>
</evidence>
<proteinExistence type="inferred from homology"/>
<keyword evidence="6" id="KW-0067">ATP-binding</keyword>
<evidence type="ECO:0000313" key="12">
    <source>
        <dbReference type="Proteomes" id="UP000467635"/>
    </source>
</evidence>
<dbReference type="GO" id="GO:0005524">
    <property type="term" value="F:ATP binding"/>
    <property type="evidence" value="ECO:0007669"/>
    <property type="project" value="UniProtKB-KW"/>
</dbReference>
<comment type="catalytic activity">
    <reaction evidence="9">
        <text>(6S)-5,6,7,8-tetrahydrofolyl-(gamma-L-Glu)(n) + L-glutamate + ATP = (6S)-5,6,7,8-tetrahydrofolyl-(gamma-L-Glu)(n+1) + ADP + phosphate + H(+)</text>
        <dbReference type="Rhea" id="RHEA:10580"/>
        <dbReference type="Rhea" id="RHEA-COMP:14738"/>
        <dbReference type="Rhea" id="RHEA-COMP:14740"/>
        <dbReference type="ChEBI" id="CHEBI:15378"/>
        <dbReference type="ChEBI" id="CHEBI:29985"/>
        <dbReference type="ChEBI" id="CHEBI:30616"/>
        <dbReference type="ChEBI" id="CHEBI:43474"/>
        <dbReference type="ChEBI" id="CHEBI:141005"/>
        <dbReference type="ChEBI" id="CHEBI:456216"/>
        <dbReference type="EC" id="6.3.2.17"/>
    </reaction>
</comment>
<gene>
    <name evidence="11" type="ORF">GKC33_12920</name>
</gene>
<dbReference type="InterPro" id="IPR036565">
    <property type="entry name" value="Mur-like_cat_sf"/>
</dbReference>
<dbReference type="Pfam" id="PF02875">
    <property type="entry name" value="Mur_ligase_C"/>
    <property type="match status" value="1"/>
</dbReference>
<comment type="similarity">
    <text evidence="1">Belongs to the folylpolyglutamate synthase family.</text>
</comment>
<comment type="caution">
    <text evidence="11">The sequence shown here is derived from an EMBL/GenBank/DDBJ whole genome shotgun (WGS) entry which is preliminary data.</text>
</comment>
<evidence type="ECO:0000256" key="1">
    <source>
        <dbReference type="ARBA" id="ARBA00008276"/>
    </source>
</evidence>
<sequence>PDEAIKVVKQVAKEKEAPLLMMDKDFSSKAKLEQGWGEKFDFSDSRGEISNIHISMEGFHQIENATLAIETFIQFAELEGINYSNKDIKNAIQKTQWLGRFELLNKEPLVVIDGAHNTAAMKRISQLLRKEFADREVYVILSILADKQPNEMLDELLKLPNVHVTVTRF</sequence>
<dbReference type="PANTHER" id="PTHR11136:SF0">
    <property type="entry name" value="DIHYDROFOLATE SYNTHETASE-RELATED"/>
    <property type="match status" value="1"/>
</dbReference>
<dbReference type="PANTHER" id="PTHR11136">
    <property type="entry name" value="FOLYLPOLYGLUTAMATE SYNTHASE-RELATED"/>
    <property type="match status" value="1"/>
</dbReference>